<comment type="caution">
    <text evidence="2">The sequence shown here is derived from an EMBL/GenBank/DDBJ whole genome shotgun (WGS) entry which is preliminary data.</text>
</comment>
<name>A0A178M8D5_9PROT</name>
<sequence>MRARGVWLVAVVILLVGCNAEERGHVVRLDKGGYKGMADTAISDATRDALRARQAWQSEGSSRAVTAQGGGLIPTGEAQATGRIAGQRF</sequence>
<dbReference type="STRING" id="1285242.A6A04_08230"/>
<evidence type="ECO:0000256" key="1">
    <source>
        <dbReference type="SAM" id="MobiDB-lite"/>
    </source>
</evidence>
<dbReference type="EMBL" id="LWQT01000109">
    <property type="protein sequence ID" value="OAN44793.1"/>
    <property type="molecule type" value="Genomic_DNA"/>
</dbReference>
<organism evidence="2 3">
    <name type="scientific">Paramagnetospirillum marisnigri</name>
    <dbReference type="NCBI Taxonomy" id="1285242"/>
    <lineage>
        <taxon>Bacteria</taxon>
        <taxon>Pseudomonadati</taxon>
        <taxon>Pseudomonadota</taxon>
        <taxon>Alphaproteobacteria</taxon>
        <taxon>Rhodospirillales</taxon>
        <taxon>Magnetospirillaceae</taxon>
        <taxon>Paramagnetospirillum</taxon>
    </lineage>
</organism>
<evidence type="ECO:0000313" key="2">
    <source>
        <dbReference type="EMBL" id="OAN44793.1"/>
    </source>
</evidence>
<feature type="region of interest" description="Disordered" evidence="1">
    <location>
        <begin position="60"/>
        <end position="89"/>
    </location>
</feature>
<dbReference type="Proteomes" id="UP000078428">
    <property type="component" value="Unassembled WGS sequence"/>
</dbReference>
<reference evidence="2 3" key="1">
    <citation type="submission" date="2016-04" db="EMBL/GenBank/DDBJ databases">
        <title>Draft genome sequence of freshwater magnetotactic bacteria Magnetospirillum marisnigri SP-1 and Magnetospirillum moscoviense BB-1.</title>
        <authorList>
            <person name="Koziaeva V."/>
            <person name="Dziuba M.V."/>
            <person name="Ivanov T.M."/>
            <person name="Kuznetsov B."/>
            <person name="Grouzdev D.S."/>
        </authorList>
    </citation>
    <scope>NUCLEOTIDE SEQUENCE [LARGE SCALE GENOMIC DNA]</scope>
    <source>
        <strain evidence="2 3">SP-1</strain>
    </source>
</reference>
<dbReference type="OrthoDB" id="7307625at2"/>
<accession>A0A178M8D5</accession>
<dbReference type="AlphaFoldDB" id="A0A178M8D5"/>
<protein>
    <recommendedName>
        <fullName evidence="4">Lipoprotein</fullName>
    </recommendedName>
</protein>
<evidence type="ECO:0008006" key="4">
    <source>
        <dbReference type="Google" id="ProtNLM"/>
    </source>
</evidence>
<dbReference type="PROSITE" id="PS51257">
    <property type="entry name" value="PROKAR_LIPOPROTEIN"/>
    <property type="match status" value="1"/>
</dbReference>
<keyword evidence="3" id="KW-1185">Reference proteome</keyword>
<evidence type="ECO:0000313" key="3">
    <source>
        <dbReference type="Proteomes" id="UP000078428"/>
    </source>
</evidence>
<proteinExistence type="predicted"/>
<dbReference type="RefSeq" id="WP_068495630.1">
    <property type="nucleotide sequence ID" value="NZ_LWQT01000109.1"/>
</dbReference>
<gene>
    <name evidence="2" type="ORF">A6A04_08230</name>
</gene>